<dbReference type="CDD" id="cd17039">
    <property type="entry name" value="Ubl_ubiquitin_like"/>
    <property type="match status" value="1"/>
</dbReference>
<sequence>MDTPLTGERLGEEKAFARRYLDQLSHRPVNYAADYSPPLSTRPRKVGVVHTEVRPPPEAMDVDAPRGEISGFRPALKLNVEASLSDSVADLKKQINAAGGPPADAQRLLLKGKVLADSKLLKEYDLTDGATIMLMAKPGGASPPAAAPAPSPSETLAAGAGAGAAAGAAAGSAGAKRDHPTLSPLQTPDPTTPDAKHARNKPPTPQLTVTTDGGEPGDLYENRGPPSPVQSTKFHSVVSDPTFWQKIHALCHDEFQHARDADDVFDTFLTSMKNRLTANEAAKIRDVVGVSGMGGGA</sequence>
<dbReference type="Gene3D" id="3.10.20.90">
    <property type="entry name" value="Phosphatidylinositol 3-kinase Catalytic Subunit, Chain A, domain 1"/>
    <property type="match status" value="1"/>
</dbReference>
<dbReference type="VEuPathDB" id="FungiDB:A1Q1_05537"/>
<dbReference type="HOGENOM" id="CLU_043701_0_0_1"/>
<evidence type="ECO:0000313" key="4">
    <source>
        <dbReference type="Proteomes" id="UP000002748"/>
    </source>
</evidence>
<dbReference type="PANTHER" id="PTHR10621">
    <property type="entry name" value="UV EXCISION REPAIR PROTEIN RAD23"/>
    <property type="match status" value="1"/>
</dbReference>
<dbReference type="Proteomes" id="UP000002748">
    <property type="component" value="Unassembled WGS sequence"/>
</dbReference>
<dbReference type="AlphaFoldDB" id="J5SJX9"/>
<reference evidence="3 4" key="1">
    <citation type="journal article" date="2012" name="Eukaryot. Cell">
        <title>Draft genome sequence of CBS 2479, the standard type strain of Trichosporon asahii.</title>
        <authorList>
            <person name="Yang R.Y."/>
            <person name="Li H.T."/>
            <person name="Zhu H."/>
            <person name="Zhou G.P."/>
            <person name="Wang M."/>
            <person name="Wang L."/>
        </authorList>
    </citation>
    <scope>NUCLEOTIDE SEQUENCE [LARGE SCALE GENOMIC DNA]</scope>
    <source>
        <strain evidence="4">ATCC 90039 / CBS 2479 / JCM 2466 / KCTC 7840 / NCYC 2677 / UAMH 7654</strain>
    </source>
</reference>
<dbReference type="PROSITE" id="PS50053">
    <property type="entry name" value="UBIQUITIN_2"/>
    <property type="match status" value="1"/>
</dbReference>
<feature type="region of interest" description="Disordered" evidence="1">
    <location>
        <begin position="140"/>
        <end position="234"/>
    </location>
</feature>
<dbReference type="PANTHER" id="PTHR10621:SF0">
    <property type="entry name" value="UV EXCISION REPAIR PROTEIN RAD23"/>
    <property type="match status" value="1"/>
</dbReference>
<dbReference type="SUPFAM" id="SSF54236">
    <property type="entry name" value="Ubiquitin-like"/>
    <property type="match status" value="1"/>
</dbReference>
<proteinExistence type="predicted"/>
<dbReference type="GO" id="GO:0005654">
    <property type="term" value="C:nucleoplasm"/>
    <property type="evidence" value="ECO:0007669"/>
    <property type="project" value="TreeGrafter"/>
</dbReference>
<feature type="region of interest" description="Disordered" evidence="1">
    <location>
        <begin position="31"/>
        <end position="65"/>
    </location>
</feature>
<dbReference type="InterPro" id="IPR000626">
    <property type="entry name" value="Ubiquitin-like_dom"/>
</dbReference>
<dbReference type="SMART" id="SM00213">
    <property type="entry name" value="UBQ"/>
    <property type="match status" value="1"/>
</dbReference>
<gene>
    <name evidence="3" type="ORF">A1Q1_05537</name>
</gene>
<evidence type="ECO:0000256" key="1">
    <source>
        <dbReference type="SAM" id="MobiDB-lite"/>
    </source>
</evidence>
<dbReference type="Pfam" id="PF00240">
    <property type="entry name" value="ubiquitin"/>
    <property type="match status" value="1"/>
</dbReference>
<dbReference type="InterPro" id="IPR029071">
    <property type="entry name" value="Ubiquitin-like_domsf"/>
</dbReference>
<dbReference type="GO" id="GO:0031593">
    <property type="term" value="F:polyubiquitin modification-dependent protein binding"/>
    <property type="evidence" value="ECO:0007669"/>
    <property type="project" value="TreeGrafter"/>
</dbReference>
<dbReference type="GO" id="GO:0043130">
    <property type="term" value="F:ubiquitin binding"/>
    <property type="evidence" value="ECO:0007669"/>
    <property type="project" value="TreeGrafter"/>
</dbReference>
<dbReference type="EMBL" id="ALBS01000312">
    <property type="protein sequence ID" value="EJT45991.1"/>
    <property type="molecule type" value="Genomic_DNA"/>
</dbReference>
<dbReference type="GO" id="GO:0005829">
    <property type="term" value="C:cytosol"/>
    <property type="evidence" value="ECO:0007669"/>
    <property type="project" value="TreeGrafter"/>
</dbReference>
<dbReference type="GO" id="GO:0043161">
    <property type="term" value="P:proteasome-mediated ubiquitin-dependent protein catabolic process"/>
    <property type="evidence" value="ECO:0007669"/>
    <property type="project" value="TreeGrafter"/>
</dbReference>
<accession>J5SJX9</accession>
<name>J5SJX9_TRIAS</name>
<dbReference type="GO" id="GO:0070628">
    <property type="term" value="F:proteasome binding"/>
    <property type="evidence" value="ECO:0007669"/>
    <property type="project" value="TreeGrafter"/>
</dbReference>
<dbReference type="GeneID" id="25989049"/>
<feature type="compositionally biased region" description="Low complexity" evidence="1">
    <location>
        <begin position="157"/>
        <end position="174"/>
    </location>
</feature>
<feature type="domain" description="Ubiquitin-like" evidence="2">
    <location>
        <begin position="80"/>
        <end position="141"/>
    </location>
</feature>
<dbReference type="RefSeq" id="XP_014177689.1">
    <property type="nucleotide sequence ID" value="XM_014322214.1"/>
</dbReference>
<evidence type="ECO:0000313" key="3">
    <source>
        <dbReference type="EMBL" id="EJT45991.1"/>
    </source>
</evidence>
<evidence type="ECO:0000259" key="2">
    <source>
        <dbReference type="PROSITE" id="PS50053"/>
    </source>
</evidence>
<organism evidence="3 4">
    <name type="scientific">Trichosporon asahii var. asahii (strain ATCC 90039 / CBS 2479 / JCM 2466 / KCTC 7840 / NBRC 103889/ NCYC 2677 / UAMH 7654)</name>
    <name type="common">Yeast</name>
    <dbReference type="NCBI Taxonomy" id="1186058"/>
    <lineage>
        <taxon>Eukaryota</taxon>
        <taxon>Fungi</taxon>
        <taxon>Dikarya</taxon>
        <taxon>Basidiomycota</taxon>
        <taxon>Agaricomycotina</taxon>
        <taxon>Tremellomycetes</taxon>
        <taxon>Trichosporonales</taxon>
        <taxon>Trichosporonaceae</taxon>
        <taxon>Trichosporon</taxon>
    </lineage>
</organism>
<comment type="caution">
    <text evidence="3">The sequence shown here is derived from an EMBL/GenBank/DDBJ whole genome shotgun (WGS) entry which is preliminary data.</text>
</comment>
<dbReference type="KEGG" id="tasa:A1Q1_05537"/>
<protein>
    <recommendedName>
        <fullName evidence="2">Ubiquitin-like domain-containing protein</fullName>
    </recommendedName>
</protein>
<dbReference type="OrthoDB" id="428577at2759"/>